<evidence type="ECO:0000256" key="10">
    <source>
        <dbReference type="ARBA" id="ARBA00023180"/>
    </source>
</evidence>
<feature type="transmembrane region" description="Helical" evidence="11">
    <location>
        <begin position="508"/>
        <end position="529"/>
    </location>
</feature>
<evidence type="ECO:0000256" key="4">
    <source>
        <dbReference type="ARBA" id="ARBA00020410"/>
    </source>
</evidence>
<gene>
    <name evidence="13" type="primary">PBN1</name>
    <name evidence="13" type="ORF">LTR97_001673</name>
</gene>
<keyword evidence="13" id="KW-0378">Hydrolase</keyword>
<evidence type="ECO:0000256" key="7">
    <source>
        <dbReference type="ARBA" id="ARBA00022824"/>
    </source>
</evidence>
<organism evidence="13 14">
    <name type="scientific">Elasticomyces elasticus</name>
    <dbReference type="NCBI Taxonomy" id="574655"/>
    <lineage>
        <taxon>Eukaryota</taxon>
        <taxon>Fungi</taxon>
        <taxon>Dikarya</taxon>
        <taxon>Ascomycota</taxon>
        <taxon>Pezizomycotina</taxon>
        <taxon>Dothideomycetes</taxon>
        <taxon>Dothideomycetidae</taxon>
        <taxon>Mycosphaerellales</taxon>
        <taxon>Teratosphaeriaceae</taxon>
        <taxon>Elasticomyces</taxon>
    </lineage>
</organism>
<evidence type="ECO:0000256" key="2">
    <source>
        <dbReference type="ARBA" id="ARBA00004687"/>
    </source>
</evidence>
<dbReference type="GO" id="GO:0008233">
    <property type="term" value="F:peptidase activity"/>
    <property type="evidence" value="ECO:0007669"/>
    <property type="project" value="UniProtKB-KW"/>
</dbReference>
<keyword evidence="13" id="KW-0645">Protease</keyword>
<dbReference type="Pfam" id="PF08320">
    <property type="entry name" value="PIG-X"/>
    <property type="match status" value="1"/>
</dbReference>
<keyword evidence="5 11" id="KW-0337">GPI-anchor biosynthesis</keyword>
<evidence type="ECO:0000313" key="14">
    <source>
        <dbReference type="Proteomes" id="UP001310594"/>
    </source>
</evidence>
<accession>A0AAN7WCZ0</accession>
<comment type="subcellular location">
    <subcellularLocation>
        <location evidence="11">Endoplasmic reticulum membrane</location>
        <topology evidence="11">Single-pass membrane protein</topology>
    </subcellularLocation>
    <subcellularLocation>
        <location evidence="1">Endoplasmic reticulum membrane</location>
        <topology evidence="1">Single-pass type III membrane protein</topology>
    </subcellularLocation>
</comment>
<dbReference type="PANTHER" id="PTHR28533">
    <property type="entry name" value="PROTEIN PBN1"/>
    <property type="match status" value="1"/>
</dbReference>
<dbReference type="EMBL" id="JAVRQU010000002">
    <property type="protein sequence ID" value="KAK5706683.1"/>
    <property type="molecule type" value="Genomic_DNA"/>
</dbReference>
<dbReference type="AlphaFoldDB" id="A0AAN7WCZ0"/>
<keyword evidence="8 11" id="KW-1133">Transmembrane helix</keyword>
<dbReference type="GO" id="GO:0000030">
    <property type="term" value="F:mannosyltransferase activity"/>
    <property type="evidence" value="ECO:0007669"/>
    <property type="project" value="TreeGrafter"/>
</dbReference>
<dbReference type="GO" id="GO:0006508">
    <property type="term" value="P:proteolysis"/>
    <property type="evidence" value="ECO:0007669"/>
    <property type="project" value="UniProtKB-KW"/>
</dbReference>
<protein>
    <recommendedName>
        <fullName evidence="4 11">Protein PBN1</fullName>
    </recommendedName>
</protein>
<comment type="function">
    <text evidence="11">Required for proper folding and/or the stability of a subset of proteins in the endoplasmic reticulum. Component of glycosylphosphatidylinositol-mannosyltransferase 1 which transfers the first of the 4 mannoses in the GPI-anchor precursors during GPI-anchor biosynthesis. Probably acts by stabilizing the mannosyltransferase GPI14.</text>
</comment>
<dbReference type="Proteomes" id="UP001310594">
    <property type="component" value="Unassembled WGS sequence"/>
</dbReference>
<dbReference type="GO" id="GO:1990529">
    <property type="term" value="C:glycosylphosphatidylinositol-mannosyltransferase I complex"/>
    <property type="evidence" value="ECO:0007669"/>
    <property type="project" value="TreeGrafter"/>
</dbReference>
<comment type="similarity">
    <text evidence="3 11">Belongs to the PIGX family.</text>
</comment>
<evidence type="ECO:0000256" key="5">
    <source>
        <dbReference type="ARBA" id="ARBA00022502"/>
    </source>
</evidence>
<name>A0AAN7WCZ0_9PEZI</name>
<evidence type="ECO:0000256" key="11">
    <source>
        <dbReference type="RuleBase" id="RU366056"/>
    </source>
</evidence>
<dbReference type="PANTHER" id="PTHR28533:SF1">
    <property type="entry name" value="PROTEIN PBN1"/>
    <property type="match status" value="1"/>
</dbReference>
<evidence type="ECO:0000256" key="6">
    <source>
        <dbReference type="ARBA" id="ARBA00022692"/>
    </source>
</evidence>
<reference evidence="13" key="1">
    <citation type="submission" date="2023-08" db="EMBL/GenBank/DDBJ databases">
        <title>Black Yeasts Isolated from many extreme environments.</title>
        <authorList>
            <person name="Coleine C."/>
            <person name="Stajich J.E."/>
            <person name="Selbmann L."/>
        </authorList>
    </citation>
    <scope>NUCLEOTIDE SEQUENCE</scope>
    <source>
        <strain evidence="13">CCFEE 5810</strain>
    </source>
</reference>
<dbReference type="GO" id="GO:0006506">
    <property type="term" value="P:GPI anchor biosynthetic process"/>
    <property type="evidence" value="ECO:0007669"/>
    <property type="project" value="UniProtKB-KW"/>
</dbReference>
<keyword evidence="9 11" id="KW-0472">Membrane</keyword>
<evidence type="ECO:0000256" key="9">
    <source>
        <dbReference type="ARBA" id="ARBA00023136"/>
    </source>
</evidence>
<evidence type="ECO:0000313" key="13">
    <source>
        <dbReference type="EMBL" id="KAK5706683.1"/>
    </source>
</evidence>
<dbReference type="InterPro" id="IPR013233">
    <property type="entry name" value="PIG-X/PBN1"/>
</dbReference>
<proteinExistence type="inferred from homology"/>
<feature type="compositionally biased region" description="Basic and acidic residues" evidence="12">
    <location>
        <begin position="288"/>
        <end position="304"/>
    </location>
</feature>
<sequence>MKQRITYLLPLGTDYDPANIHIGPDSVNITNTAEAPAIEKRVTAGLSELPAELRDLLTSIHELHIRYTSRQPYQAPSPLTSRLPPGLHVFFTPLASTPETDICPLLKSLFASPTQNIKCSSTSQSFSPIPILPGSERFAHTSSHQYYTPLPKNQILPFQTFLSRTFCPGTFRGECPNEIATLSFASYIDIDFDAISHAVTLTAVWRAGLTNPAARTPAKLWGGQEGGGGLEVGVLVPQKADEAEEVKLGGFLAVVGEDEYPNTGFGISFQQPTGLHPRMSITFPLRQEGGKQEGEKQQEGREDFLSPPKPDGACALHAYLTLPSAIFLDRYQLQDPAVLRENGLVALRSLSGEQDLEAPEWVVEGWGSAALVELAAPSLSSLSESGAGSEEGGWEVSVPLHLRYLRAANSSTTTAAGGKGGEGGEGFVNLTIPFPAVFWACEAEEGLKMSTNPFDRVDLGYDGLFGPRTMFYHFSPSAGGMVGGSGVGSGVLESVIRVPVLEPGWGALVQWGTFAAVVGGFGWVVWGLVRGVGRGGGRGRGMKGGVVGRTE</sequence>
<dbReference type="SMART" id="SM00780">
    <property type="entry name" value="PIG-X"/>
    <property type="match status" value="1"/>
</dbReference>
<feature type="region of interest" description="Disordered" evidence="12">
    <location>
        <begin position="288"/>
        <end position="307"/>
    </location>
</feature>
<evidence type="ECO:0000256" key="3">
    <source>
        <dbReference type="ARBA" id="ARBA00010345"/>
    </source>
</evidence>
<comment type="pathway">
    <text evidence="2 11">Glycolipid biosynthesis; glycosylphosphatidylinositol-anchor biosynthesis.</text>
</comment>
<dbReference type="InterPro" id="IPR042322">
    <property type="entry name" value="Pbn1"/>
</dbReference>
<dbReference type="GO" id="GO:0005789">
    <property type="term" value="C:endoplasmic reticulum membrane"/>
    <property type="evidence" value="ECO:0007669"/>
    <property type="project" value="UniProtKB-SubCell"/>
</dbReference>
<evidence type="ECO:0000256" key="1">
    <source>
        <dbReference type="ARBA" id="ARBA00004643"/>
    </source>
</evidence>
<evidence type="ECO:0000256" key="12">
    <source>
        <dbReference type="SAM" id="MobiDB-lite"/>
    </source>
</evidence>
<evidence type="ECO:0000256" key="8">
    <source>
        <dbReference type="ARBA" id="ARBA00022989"/>
    </source>
</evidence>
<keyword evidence="7 11" id="KW-0256">Endoplasmic reticulum</keyword>
<comment type="caution">
    <text evidence="13">The sequence shown here is derived from an EMBL/GenBank/DDBJ whole genome shotgun (WGS) entry which is preliminary data.</text>
</comment>
<keyword evidence="10" id="KW-0325">Glycoprotein</keyword>
<keyword evidence="6 11" id="KW-0812">Transmembrane</keyword>